<dbReference type="EMBL" id="SEOQ01000050">
    <property type="protein sequence ID" value="TFY71476.1"/>
    <property type="molecule type" value="Genomic_DNA"/>
</dbReference>
<feature type="compositionally biased region" description="Basic and acidic residues" evidence="1">
    <location>
        <begin position="123"/>
        <end position="132"/>
    </location>
</feature>
<comment type="caution">
    <text evidence="2">The sequence shown here is derived from an EMBL/GenBank/DDBJ whole genome shotgun (WGS) entry which is preliminary data.</text>
</comment>
<organism evidence="2 3">
    <name type="scientific">Dentipellis fragilis</name>
    <dbReference type="NCBI Taxonomy" id="205917"/>
    <lineage>
        <taxon>Eukaryota</taxon>
        <taxon>Fungi</taxon>
        <taxon>Dikarya</taxon>
        <taxon>Basidiomycota</taxon>
        <taxon>Agaricomycotina</taxon>
        <taxon>Agaricomycetes</taxon>
        <taxon>Russulales</taxon>
        <taxon>Hericiaceae</taxon>
        <taxon>Dentipellis</taxon>
    </lineage>
</organism>
<evidence type="ECO:0000313" key="2">
    <source>
        <dbReference type="EMBL" id="TFY71476.1"/>
    </source>
</evidence>
<evidence type="ECO:0000256" key="1">
    <source>
        <dbReference type="SAM" id="MobiDB-lite"/>
    </source>
</evidence>
<sequence length="163" mass="18184">MVDEYHDSYAQESLEDIKSQLPTVQAAMDKCAHATNFIQAYRASREYNAEAKQFLQVVEGEPTKKRLYFATQVENHFVKLTERRGMETLTSDEIDDMRSRVILTALNVAPSRSESKCNLQDGESQRDSESDTTHQVASGEGNMDGMPASVVSNAEAPDADVYP</sequence>
<evidence type="ECO:0000313" key="3">
    <source>
        <dbReference type="Proteomes" id="UP000298327"/>
    </source>
</evidence>
<proteinExistence type="predicted"/>
<name>A0A4Y9Z9E5_9AGAM</name>
<accession>A0A4Y9Z9E5</accession>
<gene>
    <name evidence="2" type="ORF">EVG20_g1543</name>
</gene>
<dbReference type="AlphaFoldDB" id="A0A4Y9Z9E5"/>
<feature type="region of interest" description="Disordered" evidence="1">
    <location>
        <begin position="112"/>
        <end position="163"/>
    </location>
</feature>
<protein>
    <submittedName>
        <fullName evidence="2">Uncharacterized protein</fullName>
    </submittedName>
</protein>
<keyword evidence="3" id="KW-1185">Reference proteome</keyword>
<dbReference type="Proteomes" id="UP000298327">
    <property type="component" value="Unassembled WGS sequence"/>
</dbReference>
<reference evidence="2 3" key="1">
    <citation type="submission" date="2019-02" db="EMBL/GenBank/DDBJ databases">
        <title>Genome sequencing of the rare red list fungi Dentipellis fragilis.</title>
        <authorList>
            <person name="Buettner E."/>
            <person name="Kellner H."/>
        </authorList>
    </citation>
    <scope>NUCLEOTIDE SEQUENCE [LARGE SCALE GENOMIC DNA]</scope>
    <source>
        <strain evidence="2 3">DSM 105465</strain>
    </source>
</reference>
<feature type="compositionally biased region" description="Polar residues" evidence="1">
    <location>
        <begin position="112"/>
        <end position="122"/>
    </location>
</feature>